<dbReference type="EMBL" id="CP145132">
    <property type="protein sequence ID" value="WWC54563.1"/>
    <property type="molecule type" value="Genomic_DNA"/>
</dbReference>
<reference evidence="1" key="2">
    <citation type="submission" date="2022-09" db="EMBL/GenBank/DDBJ databases">
        <title>Aerococcus urinae taxonomy study.</title>
        <authorList>
            <person name="Christensen J."/>
            <person name="Senneby E."/>
        </authorList>
    </citation>
    <scope>NUCLEOTIDE SEQUENCE</scope>
    <source>
        <strain evidence="1">LUND-41-B12</strain>
    </source>
</reference>
<reference evidence="2" key="3">
    <citation type="submission" date="2024-02" db="EMBL/GenBank/DDBJ databases">
        <authorList>
            <person name="Choi B."/>
        </authorList>
    </citation>
    <scope>NUCLEOTIDE SEQUENCE</scope>
    <source>
        <strain evidence="2">UMB1016</strain>
    </source>
</reference>
<evidence type="ECO:0000313" key="1">
    <source>
        <dbReference type="EMBL" id="MCY3088218.1"/>
    </source>
</evidence>
<reference evidence="2 3" key="1">
    <citation type="journal article" date="2020" name="J. Bacteriol.">
        <title>Aerococcus urinae Isolated from Women with Lower Urinary Tract Symptoms: In Vitro Aggregation and Genome Analysis.</title>
        <authorList>
            <person name="Hilt E.E."/>
            <person name="Putonti C."/>
            <person name="Thomas-White K."/>
            <person name="Lewis A.L."/>
            <person name="Visick K.L."/>
            <person name="Gilbert N.M."/>
            <person name="Wolfe A.J."/>
        </authorList>
    </citation>
    <scope>NUCLEOTIDE SEQUENCE [LARGE SCALE GENOMIC DNA]</scope>
    <source>
        <strain evidence="2 3">UMB1016</strain>
    </source>
</reference>
<accession>A0A9Q4DFU4</accession>
<dbReference type="EMBL" id="JAOTMY010000006">
    <property type="protein sequence ID" value="MCY3088218.1"/>
    <property type="molecule type" value="Genomic_DNA"/>
</dbReference>
<dbReference type="Proteomes" id="UP001069047">
    <property type="component" value="Unassembled WGS sequence"/>
</dbReference>
<dbReference type="Proteomes" id="UP000250354">
    <property type="component" value="Chromosome"/>
</dbReference>
<name>A0A1E9PKW6_9LACT</name>
<evidence type="ECO:0000313" key="3">
    <source>
        <dbReference type="Proteomes" id="UP000250354"/>
    </source>
</evidence>
<keyword evidence="3" id="KW-1185">Reference proteome</keyword>
<organism evidence="1 4">
    <name type="scientific">Aerococcus mictus</name>
    <dbReference type="NCBI Taxonomy" id="2976810"/>
    <lineage>
        <taxon>Bacteria</taxon>
        <taxon>Bacillati</taxon>
        <taxon>Bacillota</taxon>
        <taxon>Bacilli</taxon>
        <taxon>Lactobacillales</taxon>
        <taxon>Aerococcaceae</taxon>
        <taxon>Aerococcus</taxon>
    </lineage>
</organism>
<sequence length="101" mass="11887">MTVRRVVPTSFWRSLEALDHYSQEDRYFALYLMTNPKCSQVGIYSLPKRLIAFETGFSMDQVELLLERFSRDFKKIIYSNRHQEVTLLHSLSYSIFVGGGR</sequence>
<protein>
    <recommendedName>
        <fullName evidence="5">Replication initiator A N-terminal domain-containing protein</fullName>
    </recommendedName>
</protein>
<evidence type="ECO:0000313" key="2">
    <source>
        <dbReference type="EMBL" id="WWC54563.1"/>
    </source>
</evidence>
<dbReference type="GeneID" id="86859155"/>
<accession>A0A1E9PKW6</accession>
<evidence type="ECO:0008006" key="5">
    <source>
        <dbReference type="Google" id="ProtNLM"/>
    </source>
</evidence>
<evidence type="ECO:0000313" key="4">
    <source>
        <dbReference type="Proteomes" id="UP001069047"/>
    </source>
</evidence>
<proteinExistence type="predicted"/>
<dbReference type="AlphaFoldDB" id="A0A1E9PKW6"/>
<dbReference type="RefSeq" id="WP_041705781.1">
    <property type="nucleotide sequence ID" value="NZ_CAJHLJ010000011.1"/>
</dbReference>
<gene>
    <name evidence="2" type="ORF">DBT44_0009315</name>
    <name evidence="1" type="ORF">ODY61_08865</name>
</gene>